<evidence type="ECO:0000313" key="1">
    <source>
        <dbReference type="EMBL" id="EPX57646.1"/>
    </source>
</evidence>
<proteinExistence type="predicted"/>
<accession>S9P3D0</accession>
<sequence>MLLSVFFILVLLLVGFFYWSGRTAIVVLNETGCGLDVLSVNLNGLECSFRNALFGWQGVLLLRADGSLGVAEMPR</sequence>
<reference evidence="1" key="1">
    <citation type="submission" date="2013-05" db="EMBL/GenBank/DDBJ databases">
        <title>Genome assembly of Cystobacter fuscus DSM 2262.</title>
        <authorList>
            <person name="Sharma G."/>
            <person name="Khatri I."/>
            <person name="Kaur C."/>
            <person name="Mayilraj S."/>
            <person name="Subramanian S."/>
        </authorList>
    </citation>
    <scope>NUCLEOTIDE SEQUENCE [LARGE SCALE GENOMIC DNA]</scope>
    <source>
        <strain evidence="1">DSM 2262</strain>
    </source>
</reference>
<name>S9P3D0_CYSF2</name>
<dbReference type="EMBL" id="ANAH02000033">
    <property type="protein sequence ID" value="EPX57646.1"/>
    <property type="molecule type" value="Genomic_DNA"/>
</dbReference>
<dbReference type="Proteomes" id="UP000011682">
    <property type="component" value="Unassembled WGS sequence"/>
</dbReference>
<keyword evidence="2" id="KW-1185">Reference proteome</keyword>
<dbReference type="AlphaFoldDB" id="S9P3D0"/>
<gene>
    <name evidence="1" type="ORF">D187_004785</name>
</gene>
<evidence type="ECO:0000313" key="2">
    <source>
        <dbReference type="Proteomes" id="UP000011682"/>
    </source>
</evidence>
<protein>
    <submittedName>
        <fullName evidence="1">Uncharacterized protein</fullName>
    </submittedName>
</protein>
<comment type="caution">
    <text evidence="1">The sequence shown here is derived from an EMBL/GenBank/DDBJ whole genome shotgun (WGS) entry which is preliminary data.</text>
</comment>
<organism evidence="1 2">
    <name type="scientific">Cystobacter fuscus (strain ATCC 25194 / DSM 2262 / NBRC 100088 / M29)</name>
    <dbReference type="NCBI Taxonomy" id="1242864"/>
    <lineage>
        <taxon>Bacteria</taxon>
        <taxon>Pseudomonadati</taxon>
        <taxon>Myxococcota</taxon>
        <taxon>Myxococcia</taxon>
        <taxon>Myxococcales</taxon>
        <taxon>Cystobacterineae</taxon>
        <taxon>Archangiaceae</taxon>
        <taxon>Cystobacter</taxon>
    </lineage>
</organism>